<feature type="domain" description="Histidine kinase" evidence="2">
    <location>
        <begin position="1186"/>
        <end position="1372"/>
    </location>
</feature>
<protein>
    <recommendedName>
        <fullName evidence="2">Histidine kinase domain-containing protein</fullName>
    </recommendedName>
</protein>
<dbReference type="SUPFAM" id="SSF52540">
    <property type="entry name" value="P-loop containing nucleoside triphosphate hydrolases"/>
    <property type="match status" value="1"/>
</dbReference>
<dbReference type="InterPro" id="IPR011712">
    <property type="entry name" value="Sig_transdc_His_kin_sub3_dim/P"/>
</dbReference>
<dbReference type="SMART" id="SM00387">
    <property type="entry name" value="HATPase_c"/>
    <property type="match status" value="1"/>
</dbReference>
<dbReference type="PANTHER" id="PTHR43642:SF1">
    <property type="entry name" value="HYBRID SIGNAL TRANSDUCTION HISTIDINE KINASE G"/>
    <property type="match status" value="1"/>
</dbReference>
<dbReference type="CDD" id="cd16917">
    <property type="entry name" value="HATPase_UhpB-NarQ-NarX-like"/>
    <property type="match status" value="1"/>
</dbReference>
<dbReference type="SUPFAM" id="SSF55781">
    <property type="entry name" value="GAF domain-like"/>
    <property type="match status" value="1"/>
</dbReference>
<keyword evidence="1" id="KW-0175">Coiled coil</keyword>
<dbReference type="RefSeq" id="WP_229683285.1">
    <property type="nucleotide sequence ID" value="NZ_BMIU01000001.1"/>
</dbReference>
<evidence type="ECO:0000259" key="2">
    <source>
        <dbReference type="PROSITE" id="PS50109"/>
    </source>
</evidence>
<dbReference type="InterPro" id="IPR027417">
    <property type="entry name" value="P-loop_NTPase"/>
</dbReference>
<dbReference type="InterPro" id="IPR003018">
    <property type="entry name" value="GAF"/>
</dbReference>
<dbReference type="Gene3D" id="3.30.565.10">
    <property type="entry name" value="Histidine kinase-like ATPase, C-terminal domain"/>
    <property type="match status" value="1"/>
</dbReference>
<gene>
    <name evidence="3" type="ORF">GCM10011339_03900</name>
</gene>
<dbReference type="SMART" id="SM00065">
    <property type="entry name" value="GAF"/>
    <property type="match status" value="1"/>
</dbReference>
<evidence type="ECO:0000256" key="1">
    <source>
        <dbReference type="SAM" id="Coils"/>
    </source>
</evidence>
<feature type="coiled-coil region" evidence="1">
    <location>
        <begin position="1144"/>
        <end position="1171"/>
    </location>
</feature>
<comment type="caution">
    <text evidence="3">The sequence shown here is derived from an EMBL/GenBank/DDBJ whole genome shotgun (WGS) entry which is preliminary data.</text>
</comment>
<dbReference type="Proteomes" id="UP000647339">
    <property type="component" value="Unassembled WGS sequence"/>
</dbReference>
<dbReference type="Gene3D" id="3.30.450.40">
    <property type="match status" value="1"/>
</dbReference>
<organism evidence="3 4">
    <name type="scientific">Echinicola rosea</name>
    <dbReference type="NCBI Taxonomy" id="1807691"/>
    <lineage>
        <taxon>Bacteria</taxon>
        <taxon>Pseudomonadati</taxon>
        <taxon>Bacteroidota</taxon>
        <taxon>Cytophagia</taxon>
        <taxon>Cytophagales</taxon>
        <taxon>Cyclobacteriaceae</taxon>
        <taxon>Echinicola</taxon>
    </lineage>
</organism>
<dbReference type="InterPro" id="IPR003594">
    <property type="entry name" value="HATPase_dom"/>
</dbReference>
<evidence type="ECO:0000313" key="3">
    <source>
        <dbReference type="EMBL" id="GGF19140.1"/>
    </source>
</evidence>
<name>A0ABQ1UHE2_9BACT</name>
<dbReference type="Gene3D" id="1.20.5.1930">
    <property type="match status" value="1"/>
</dbReference>
<dbReference type="InterPro" id="IPR041664">
    <property type="entry name" value="AAA_16"/>
</dbReference>
<dbReference type="InterPro" id="IPR053159">
    <property type="entry name" value="Hybrid_Histidine_Kinase"/>
</dbReference>
<dbReference type="EMBL" id="BMIU01000001">
    <property type="protein sequence ID" value="GGF19140.1"/>
    <property type="molecule type" value="Genomic_DNA"/>
</dbReference>
<dbReference type="PANTHER" id="PTHR43642">
    <property type="entry name" value="HYBRID SIGNAL TRANSDUCTION HISTIDINE KINASE G"/>
    <property type="match status" value="1"/>
</dbReference>
<dbReference type="Pfam" id="PF07730">
    <property type="entry name" value="HisKA_3"/>
    <property type="match status" value="1"/>
</dbReference>
<dbReference type="InterPro" id="IPR011990">
    <property type="entry name" value="TPR-like_helical_dom_sf"/>
</dbReference>
<dbReference type="SUPFAM" id="SSF55874">
    <property type="entry name" value="ATPase domain of HSP90 chaperone/DNA topoisomerase II/histidine kinase"/>
    <property type="match status" value="1"/>
</dbReference>
<dbReference type="InterPro" id="IPR036890">
    <property type="entry name" value="HATPase_C_sf"/>
</dbReference>
<sequence length="1381" mass="158217">MQPMSYPASSPPLIPHHPELARKLDEFIGTPIQTGLSSPCGLIITGPSGVGKTHLIEHYINTHKDEYLLITISHLQQQRNIPYAGIKIGIGEFLRKVYRELTPDQFDVFSGQLKKKLGEHFPLLFDYIPELTLLLGKDTIPPTSPTPKVENQLYSLFTTLFGFLSDFLGKPFLVFTDNMQWMDGSSVNLLHYLLLRLSPQQLRLIGASRESKENILRVNQLMEWLNFETKTLEIIPLHGLRTEQTHSFLEEILGASVMPHLHRLFHKLCEGNPSYMQILAESLKAEKLIVRQKGKWSGNIDKIQRRYNGQNARDILWDRLKALSQPSLKLLTWLSCIGNYNQKVLLSLFESNEQLLRQSLQESLEMGLLTFQKGDYRFAETYIGEVIYDGIPLSEKANIHYLIGEHIIRRGLEILSSTEKVLVAQHFNQSLDLVKGKGHTLTCAKLNLEVAKLQKQDNGHEQARHFLKISSDLFKTLPWEEIKDHYWETNMERAKVEYYLGEYDLAEIHLDHLLERLLDQEKRTESYILKITINNHLGRYRKVVSILREALSELGLILPSSETTLQEAIKILKHEIDNANQPLGNSPRKARTNQHFILKLLYVGGMALHHTADTLMIWAALQIINRSQNSEDEGVKAIGYVSYGRMNIIAGNIDQGYQLGTQGLQINRYRKDLQYRCRVFGVFAFYIQPWKKAFDHSVALLNEGMDAGRKTGDLIGLYILKTHLFNLHFLSGRPIRSLLDFAFEESYPGMELTYYITHYQKSLIRYLCGERTFFSIPRQQPSWLAAKLTIQEELFYRNHVWARYYFLLGHYEQASHSAREANANRKLQEGSPLVPANQVLLFLSLTQNWHNLPPHKANHHLDELRDILAACDHWYHHAPENYAAIFWLLQAEWAKINDQPYHAVKELYQKSIHQAGKNHYDLALANELLAKYLLEKSENEDATKHLKIAIQAYTAWEGIAKVKQLYQQYQVLLNEGAIHLEPNIETVLRELSGDLELDPLCKKLMVLLMRITGTDSTAIEWIESNGDVLDQKKHALLPKTQHGAFVPSGLMLMCHRTQMPLIVNDLAKESSFSEIATLKSRGVKSFLIQPININGYLSMVIYLENRYAKEHFTEDMTRWIRIIANQGGMIIENARTHERTLMLNQEISKEIEEKKQLISFIEQQKNNHLKDLIQTQEDERQRIAGDLHDSLGSLLSTIKIQLQGLQSFTKSPSKSNLDTLNKMDEAIEEVRRIAHNMSPVSLRRFGLPSALQTLIEHINASGKMFGELQILGLSERLPEHTELTIYRICQELVQNTLKHAQASHLHLQLINHGDSINITIEDNGAGMDQQKTSSGFGLLGIEAKVQMLKGTFNIESQLGKGFLAVIDIPLGARSQMERAES</sequence>
<dbReference type="SUPFAM" id="SSF48452">
    <property type="entry name" value="TPR-like"/>
    <property type="match status" value="1"/>
</dbReference>
<dbReference type="Gene3D" id="3.40.50.300">
    <property type="entry name" value="P-loop containing nucleotide triphosphate hydrolases"/>
    <property type="match status" value="1"/>
</dbReference>
<evidence type="ECO:0000313" key="4">
    <source>
        <dbReference type="Proteomes" id="UP000647339"/>
    </source>
</evidence>
<dbReference type="PROSITE" id="PS50109">
    <property type="entry name" value="HIS_KIN"/>
    <property type="match status" value="1"/>
</dbReference>
<dbReference type="Pfam" id="PF02518">
    <property type="entry name" value="HATPase_c"/>
    <property type="match status" value="1"/>
</dbReference>
<keyword evidence="4" id="KW-1185">Reference proteome</keyword>
<dbReference type="InterPro" id="IPR005467">
    <property type="entry name" value="His_kinase_dom"/>
</dbReference>
<dbReference type="InterPro" id="IPR029016">
    <property type="entry name" value="GAF-like_dom_sf"/>
</dbReference>
<accession>A0ABQ1UHE2</accession>
<reference evidence="4" key="1">
    <citation type="journal article" date="2019" name="Int. J. Syst. Evol. Microbiol.">
        <title>The Global Catalogue of Microorganisms (GCM) 10K type strain sequencing project: providing services to taxonomists for standard genome sequencing and annotation.</title>
        <authorList>
            <consortium name="The Broad Institute Genomics Platform"/>
            <consortium name="The Broad Institute Genome Sequencing Center for Infectious Disease"/>
            <person name="Wu L."/>
            <person name="Ma J."/>
        </authorList>
    </citation>
    <scope>NUCLEOTIDE SEQUENCE [LARGE SCALE GENOMIC DNA]</scope>
    <source>
        <strain evidence="4">CGMCC 1.15407</strain>
    </source>
</reference>
<proteinExistence type="predicted"/>
<dbReference type="Pfam" id="PF13191">
    <property type="entry name" value="AAA_16"/>
    <property type="match status" value="1"/>
</dbReference>
<dbReference type="Pfam" id="PF01590">
    <property type="entry name" value="GAF"/>
    <property type="match status" value="1"/>
</dbReference>